<gene>
    <name evidence="3" type="ORF">DFR70_12381</name>
</gene>
<keyword evidence="1" id="KW-1133">Transmembrane helix</keyword>
<dbReference type="Pfam" id="PF12158">
    <property type="entry name" value="DUF3592"/>
    <property type="match status" value="1"/>
</dbReference>
<feature type="transmembrane region" description="Helical" evidence="1">
    <location>
        <begin position="12"/>
        <end position="33"/>
    </location>
</feature>
<comment type="caution">
    <text evidence="3">The sequence shown here is derived from an EMBL/GenBank/DDBJ whole genome shotgun (WGS) entry which is preliminary data.</text>
</comment>
<name>A0A318JTR4_9NOCA</name>
<evidence type="ECO:0000256" key="1">
    <source>
        <dbReference type="SAM" id="Phobius"/>
    </source>
</evidence>
<keyword evidence="1" id="KW-0472">Membrane</keyword>
<evidence type="ECO:0000313" key="3">
    <source>
        <dbReference type="EMBL" id="PXX54787.1"/>
    </source>
</evidence>
<organism evidence="3 4">
    <name type="scientific">Nocardia tenerifensis</name>
    <dbReference type="NCBI Taxonomy" id="228006"/>
    <lineage>
        <taxon>Bacteria</taxon>
        <taxon>Bacillati</taxon>
        <taxon>Actinomycetota</taxon>
        <taxon>Actinomycetes</taxon>
        <taxon>Mycobacteriales</taxon>
        <taxon>Nocardiaceae</taxon>
        <taxon>Nocardia</taxon>
    </lineage>
</organism>
<feature type="domain" description="DUF3592" evidence="2">
    <location>
        <begin position="46"/>
        <end position="117"/>
    </location>
</feature>
<dbReference type="Proteomes" id="UP000247569">
    <property type="component" value="Unassembled WGS sequence"/>
</dbReference>
<sequence>MQDSLVARIQGHRLLICGIAGIAILFAAVPIGYNAVFLANSEIAAGTAVETGHELRDNTKGSRPAGSSLVIEFTTAAGRTERFDGDEAASSLYIEVGDRVPVRYDPDNPDHAVVDRDLLFFHLTVFPLLVGALGVALLLAVGWTLLISRNQTRALY</sequence>
<proteinExistence type="predicted"/>
<dbReference type="InterPro" id="IPR021994">
    <property type="entry name" value="DUF3592"/>
</dbReference>
<protein>
    <submittedName>
        <fullName evidence="3">Uncharacterized protein DUF3592</fullName>
    </submittedName>
</protein>
<keyword evidence="1" id="KW-0812">Transmembrane</keyword>
<accession>A0A318JTR4</accession>
<dbReference type="AlphaFoldDB" id="A0A318JTR4"/>
<keyword evidence="4" id="KW-1185">Reference proteome</keyword>
<feature type="transmembrane region" description="Helical" evidence="1">
    <location>
        <begin position="119"/>
        <end position="146"/>
    </location>
</feature>
<evidence type="ECO:0000313" key="4">
    <source>
        <dbReference type="Proteomes" id="UP000247569"/>
    </source>
</evidence>
<dbReference type="RefSeq" id="WP_040743455.1">
    <property type="nucleotide sequence ID" value="NZ_QJKF01000023.1"/>
</dbReference>
<dbReference type="EMBL" id="QJKF01000023">
    <property type="protein sequence ID" value="PXX54787.1"/>
    <property type="molecule type" value="Genomic_DNA"/>
</dbReference>
<reference evidence="3 4" key="1">
    <citation type="submission" date="2018-05" db="EMBL/GenBank/DDBJ databases">
        <title>Genomic Encyclopedia of Type Strains, Phase IV (KMG-IV): sequencing the most valuable type-strain genomes for metagenomic binning, comparative biology and taxonomic classification.</title>
        <authorList>
            <person name="Goeker M."/>
        </authorList>
    </citation>
    <scope>NUCLEOTIDE SEQUENCE [LARGE SCALE GENOMIC DNA]</scope>
    <source>
        <strain evidence="3 4">DSM 44704</strain>
    </source>
</reference>
<evidence type="ECO:0000259" key="2">
    <source>
        <dbReference type="Pfam" id="PF12158"/>
    </source>
</evidence>